<evidence type="ECO:0000313" key="4">
    <source>
        <dbReference type="EMBL" id="CAB4937517.1"/>
    </source>
</evidence>
<dbReference type="InterPro" id="IPR036038">
    <property type="entry name" value="Aminotransferase-like"/>
</dbReference>
<dbReference type="PANTHER" id="PTHR42743">
    <property type="entry name" value="AMINO-ACID AMINOTRANSFERASE"/>
    <property type="match status" value="1"/>
</dbReference>
<dbReference type="PANTHER" id="PTHR42743:SF11">
    <property type="entry name" value="AMINODEOXYCHORISMATE LYASE"/>
    <property type="match status" value="1"/>
</dbReference>
<dbReference type="PROSITE" id="PS00770">
    <property type="entry name" value="AA_TRANSFER_CLASS_4"/>
    <property type="match status" value="1"/>
</dbReference>
<dbReference type="Gene3D" id="3.30.470.10">
    <property type="match status" value="1"/>
</dbReference>
<dbReference type="Gene3D" id="3.20.10.10">
    <property type="entry name" value="D-amino Acid Aminotransferase, subunit A, domain 2"/>
    <property type="match status" value="1"/>
</dbReference>
<proteinExistence type="inferred from homology"/>
<dbReference type="EMBL" id="CAFBND010000025">
    <property type="protein sequence ID" value="CAB4937517.1"/>
    <property type="molecule type" value="Genomic_DNA"/>
</dbReference>
<dbReference type="AlphaFoldDB" id="A0A6J7J4E3"/>
<reference evidence="4" key="1">
    <citation type="submission" date="2020-05" db="EMBL/GenBank/DDBJ databases">
        <authorList>
            <person name="Chiriac C."/>
            <person name="Salcher M."/>
            <person name="Ghai R."/>
            <person name="Kavagutti S V."/>
        </authorList>
    </citation>
    <scope>NUCLEOTIDE SEQUENCE</scope>
</reference>
<accession>A0A6J7J4E3</accession>
<dbReference type="InterPro" id="IPR001544">
    <property type="entry name" value="Aminotrans_IV"/>
</dbReference>
<dbReference type="FunFam" id="3.20.10.10:FF:000002">
    <property type="entry name" value="D-alanine aminotransferase"/>
    <property type="match status" value="1"/>
</dbReference>
<comment type="similarity">
    <text evidence="2">Belongs to the class-IV pyridoxal-phosphate-dependent aminotransferase family.</text>
</comment>
<name>A0A6J7J4E3_9ZZZZ</name>
<dbReference type="SUPFAM" id="SSF56752">
    <property type="entry name" value="D-aminoacid aminotransferase-like PLP-dependent enzymes"/>
    <property type="match status" value="1"/>
</dbReference>
<organism evidence="4">
    <name type="scientific">freshwater metagenome</name>
    <dbReference type="NCBI Taxonomy" id="449393"/>
    <lineage>
        <taxon>unclassified sequences</taxon>
        <taxon>metagenomes</taxon>
        <taxon>ecological metagenomes</taxon>
    </lineage>
</organism>
<evidence type="ECO:0000256" key="1">
    <source>
        <dbReference type="ARBA" id="ARBA00001933"/>
    </source>
</evidence>
<dbReference type="InterPro" id="IPR043132">
    <property type="entry name" value="BCAT-like_C"/>
</dbReference>
<dbReference type="InterPro" id="IPR043131">
    <property type="entry name" value="BCAT-like_N"/>
</dbReference>
<dbReference type="GO" id="GO:0046394">
    <property type="term" value="P:carboxylic acid biosynthetic process"/>
    <property type="evidence" value="ECO:0007669"/>
    <property type="project" value="UniProtKB-ARBA"/>
</dbReference>
<dbReference type="Pfam" id="PF01063">
    <property type="entry name" value="Aminotran_4"/>
    <property type="match status" value="1"/>
</dbReference>
<gene>
    <name evidence="4" type="ORF">UFOPK3752_00832</name>
</gene>
<keyword evidence="3" id="KW-0663">Pyridoxal phosphate</keyword>
<protein>
    <submittedName>
        <fullName evidence="4">Unannotated protein</fullName>
    </submittedName>
</protein>
<dbReference type="GO" id="GO:0008652">
    <property type="term" value="P:amino acid biosynthetic process"/>
    <property type="evidence" value="ECO:0007669"/>
    <property type="project" value="UniProtKB-ARBA"/>
</dbReference>
<dbReference type="GO" id="GO:0005829">
    <property type="term" value="C:cytosol"/>
    <property type="evidence" value="ECO:0007669"/>
    <property type="project" value="TreeGrafter"/>
</dbReference>
<comment type="cofactor">
    <cofactor evidence="1">
        <name>pyridoxal 5'-phosphate</name>
        <dbReference type="ChEBI" id="CHEBI:597326"/>
    </cofactor>
</comment>
<evidence type="ECO:0000256" key="3">
    <source>
        <dbReference type="ARBA" id="ARBA00022898"/>
    </source>
</evidence>
<evidence type="ECO:0000256" key="2">
    <source>
        <dbReference type="ARBA" id="ARBA00009320"/>
    </source>
</evidence>
<sequence>MTIYWLNDSIVDADDAKISVLDHGLTVGDGVFETLLVRDGVPFALTRHLARLERSLAGMGFAGPDPSSVRAAVAAVISRSGMEASRARLRVTVTSGSGPLGSERGDGPPTLIVTLTPTQRWPQSTAVATVPWVRNERSALVGLKSTSYAENAIALASAQRRGASEALLADTRGRLSEGTGSNIFVVVAGEVLTPSLDSGCLAGVTRELLIEWSRDFGGISETDLPYEVLFSADEVFLSSSTRDVHPVHKVDSRELPVGPVATDLAAMFLARAADDPDP</sequence>
<dbReference type="InterPro" id="IPR018300">
    <property type="entry name" value="Aminotrans_IV_CS"/>
</dbReference>
<dbReference type="GO" id="GO:0003824">
    <property type="term" value="F:catalytic activity"/>
    <property type="evidence" value="ECO:0007669"/>
    <property type="project" value="InterPro"/>
</dbReference>
<dbReference type="InterPro" id="IPR050571">
    <property type="entry name" value="Class-IV_PLP-Dep_Aminotrnsfr"/>
</dbReference>